<reference evidence="2" key="1">
    <citation type="submission" date="2019-08" db="EMBL/GenBank/DDBJ databases">
        <authorList>
            <person name="Kucharzyk K."/>
            <person name="Murdoch R.W."/>
            <person name="Higgins S."/>
            <person name="Loffler F."/>
        </authorList>
    </citation>
    <scope>NUCLEOTIDE SEQUENCE</scope>
</reference>
<evidence type="ECO:0000256" key="1">
    <source>
        <dbReference type="SAM" id="Coils"/>
    </source>
</evidence>
<accession>A0A644YFP8</accession>
<feature type="coiled-coil region" evidence="1">
    <location>
        <begin position="76"/>
        <end position="135"/>
    </location>
</feature>
<evidence type="ECO:0000313" key="2">
    <source>
        <dbReference type="EMBL" id="MPM27405.1"/>
    </source>
</evidence>
<organism evidence="2">
    <name type="scientific">bioreactor metagenome</name>
    <dbReference type="NCBI Taxonomy" id="1076179"/>
    <lineage>
        <taxon>unclassified sequences</taxon>
        <taxon>metagenomes</taxon>
        <taxon>ecological metagenomes</taxon>
    </lineage>
</organism>
<gene>
    <name evidence="2" type="ORF">SDC9_73916</name>
</gene>
<keyword evidence="1" id="KW-0175">Coiled coil</keyword>
<dbReference type="EMBL" id="VSSQ01004986">
    <property type="protein sequence ID" value="MPM27405.1"/>
    <property type="molecule type" value="Genomic_DNA"/>
</dbReference>
<evidence type="ECO:0008006" key="3">
    <source>
        <dbReference type="Google" id="ProtNLM"/>
    </source>
</evidence>
<proteinExistence type="predicted"/>
<name>A0A644YFP8_9ZZZZ</name>
<dbReference type="AlphaFoldDB" id="A0A644YFP8"/>
<comment type="caution">
    <text evidence="2">The sequence shown here is derived from an EMBL/GenBank/DDBJ whole genome shotgun (WGS) entry which is preliminary data.</text>
</comment>
<protein>
    <recommendedName>
        <fullName evidence="3">Band 7 domain-containing protein</fullName>
    </recommendedName>
</protein>
<sequence>MNKNVKGFIQNVLAREFGSRNLSKCQLEKKDIVLDLSKELTSHFAQYGITISSVGIADGMSYDNAEVQKTIDAVFVNETRVKQAEQEREAQKIINEKDLSIAQNERLKAEEFAKAAEAQTKMVELKIRQMEAEAKLESAKRWDGKAPGGVVPANSPFLFQFGSGK</sequence>